<protein>
    <submittedName>
        <fullName evidence="1">Uncharacterized protein</fullName>
    </submittedName>
</protein>
<keyword evidence="2" id="KW-1185">Reference proteome</keyword>
<reference evidence="1 2" key="1">
    <citation type="submission" date="2024-03" db="EMBL/GenBank/DDBJ databases">
        <title>Novel species of the genus Variovorax.</title>
        <authorList>
            <person name="Liu Q."/>
            <person name="Xin Y.-H."/>
        </authorList>
    </citation>
    <scope>NUCLEOTIDE SEQUENCE [LARGE SCALE GENOMIC DNA]</scope>
    <source>
        <strain evidence="1 2">KACC 18899</strain>
    </source>
</reference>
<evidence type="ECO:0000313" key="1">
    <source>
        <dbReference type="EMBL" id="MEJ8814278.1"/>
    </source>
</evidence>
<gene>
    <name evidence="1" type="ORF">WKW77_24550</name>
</gene>
<dbReference type="RefSeq" id="WP_340359510.1">
    <property type="nucleotide sequence ID" value="NZ_JBBKZU010000012.1"/>
</dbReference>
<dbReference type="Proteomes" id="UP001365846">
    <property type="component" value="Unassembled WGS sequence"/>
</dbReference>
<proteinExistence type="predicted"/>
<comment type="caution">
    <text evidence="1">The sequence shown here is derived from an EMBL/GenBank/DDBJ whole genome shotgun (WGS) entry which is preliminary data.</text>
</comment>
<name>A0ABU8VKS8_9BURK</name>
<organism evidence="1 2">
    <name type="scientific">Variovorax ureilyticus</name>
    <dbReference type="NCBI Taxonomy" id="1836198"/>
    <lineage>
        <taxon>Bacteria</taxon>
        <taxon>Pseudomonadati</taxon>
        <taxon>Pseudomonadota</taxon>
        <taxon>Betaproteobacteria</taxon>
        <taxon>Burkholderiales</taxon>
        <taxon>Comamonadaceae</taxon>
        <taxon>Variovorax</taxon>
    </lineage>
</organism>
<evidence type="ECO:0000313" key="2">
    <source>
        <dbReference type="Proteomes" id="UP001365846"/>
    </source>
</evidence>
<sequence length="96" mass="10542">MESEFERNDLRKHLSPLEIEREDEGLPFQITVGWVQGSLRHESHDPIADLRKNSCSRRNITGASPANSATTLAAYVGDAWTRVISSAPSVGAFSTT</sequence>
<dbReference type="EMBL" id="JBBKZU010000012">
    <property type="protein sequence ID" value="MEJ8814278.1"/>
    <property type="molecule type" value="Genomic_DNA"/>
</dbReference>
<accession>A0ABU8VKS8</accession>